<dbReference type="Pfam" id="PF04909">
    <property type="entry name" value="Amidohydro_2"/>
    <property type="match status" value="1"/>
</dbReference>
<accession>A0AAJ6BMK8</accession>
<dbReference type="InterPro" id="IPR032466">
    <property type="entry name" value="Metal_Hydrolase"/>
</dbReference>
<dbReference type="PANTHER" id="PTHR21240">
    <property type="entry name" value="2-AMINO-3-CARBOXYLMUCONATE-6-SEMIALDEHYDE DECARBOXYLASE"/>
    <property type="match status" value="1"/>
</dbReference>
<feature type="domain" description="Amidohydrolase-related" evidence="2">
    <location>
        <begin position="2"/>
        <end position="280"/>
    </location>
</feature>
<reference evidence="3" key="1">
    <citation type="submission" date="2023-03" db="EMBL/GenBank/DDBJ databases">
        <title>Andean soil-derived lignocellulolytic bacterial consortium as a source of novel taxa and putative plastic-active enzymes.</title>
        <authorList>
            <person name="Diaz-Garcia L."/>
            <person name="Chuvochina M."/>
            <person name="Feuerriegel G."/>
            <person name="Bunk B."/>
            <person name="Sproer C."/>
            <person name="Streit W.R."/>
            <person name="Rodriguez L.M."/>
            <person name="Overmann J."/>
            <person name="Jimenez D.J."/>
        </authorList>
    </citation>
    <scope>NUCLEOTIDE SEQUENCE</scope>
    <source>
        <strain evidence="3">MAG 26</strain>
    </source>
</reference>
<dbReference type="SUPFAM" id="SSF51556">
    <property type="entry name" value="Metallo-dependent hydrolases"/>
    <property type="match status" value="1"/>
</dbReference>
<dbReference type="InterPro" id="IPR032465">
    <property type="entry name" value="ACMSD"/>
</dbReference>
<dbReference type="PANTHER" id="PTHR21240:SF19">
    <property type="entry name" value="CATALYTIC_ HYDROLASE"/>
    <property type="match status" value="1"/>
</dbReference>
<dbReference type="KEGG" id="acob:P0Y56_16025"/>
<sequence>MVDTHAHLLTGDIAAYPPSPPSGEYNPADLDDPMTVERLLEEMDAAGVDKAVLVQRGSIYGFDSSYVCDSAARFPERLAAVCSIDATAADCGESVHHWVKDRGAAGIRMMELVKGMDISWLDSALARDAWKAAAELGVPVCVHFFPWNRTEGLTRLNDIMGAIPGLTVVIDHFAAIRSDAGAPDHGVDDLLAGIAAHDGCTIKFTTIPLGRLESAGIDARPVVRRVLDLFGAERMMWGSDVTQSPGTYQHMAALGRRSVEGLNSTKQEQILAGTAARVYGKGWN</sequence>
<evidence type="ECO:0000313" key="3">
    <source>
        <dbReference type="EMBL" id="WEK46494.1"/>
    </source>
</evidence>
<keyword evidence="1" id="KW-0456">Lyase</keyword>
<protein>
    <submittedName>
        <fullName evidence="3">Amidohydrolase family protein</fullName>
    </submittedName>
</protein>
<proteinExistence type="predicted"/>
<dbReference type="Proteomes" id="UP001218362">
    <property type="component" value="Chromosome"/>
</dbReference>
<dbReference type="Gene3D" id="3.20.20.140">
    <property type="entry name" value="Metal-dependent hydrolases"/>
    <property type="match status" value="1"/>
</dbReference>
<evidence type="ECO:0000256" key="1">
    <source>
        <dbReference type="ARBA" id="ARBA00023239"/>
    </source>
</evidence>
<dbReference type="EMBL" id="CP119316">
    <property type="protein sequence ID" value="WEK46494.1"/>
    <property type="molecule type" value="Genomic_DNA"/>
</dbReference>
<evidence type="ECO:0000259" key="2">
    <source>
        <dbReference type="Pfam" id="PF04909"/>
    </source>
</evidence>
<gene>
    <name evidence="3" type="ORF">P0Y56_16025</name>
</gene>
<dbReference type="AlphaFoldDB" id="A0AAJ6BMK8"/>
<dbReference type="GO" id="GO:0016831">
    <property type="term" value="F:carboxy-lyase activity"/>
    <property type="evidence" value="ECO:0007669"/>
    <property type="project" value="InterPro"/>
</dbReference>
<organism evidence="3 4">
    <name type="scientific">Candidatus Andeanibacterium colombiense</name>
    <dbReference type="NCBI Taxonomy" id="3121345"/>
    <lineage>
        <taxon>Bacteria</taxon>
        <taxon>Pseudomonadati</taxon>
        <taxon>Pseudomonadota</taxon>
        <taxon>Alphaproteobacteria</taxon>
        <taxon>Sphingomonadales</taxon>
        <taxon>Sphingomonadaceae</taxon>
        <taxon>Candidatus Andeanibacterium</taxon>
    </lineage>
</organism>
<evidence type="ECO:0000313" key="4">
    <source>
        <dbReference type="Proteomes" id="UP001218362"/>
    </source>
</evidence>
<dbReference type="GO" id="GO:0016787">
    <property type="term" value="F:hydrolase activity"/>
    <property type="evidence" value="ECO:0007669"/>
    <property type="project" value="InterPro"/>
</dbReference>
<name>A0AAJ6BMK8_9SPHN</name>
<dbReference type="InterPro" id="IPR006680">
    <property type="entry name" value="Amidohydro-rel"/>
</dbReference>